<evidence type="ECO:0000313" key="13">
    <source>
        <dbReference type="EMBL" id="KNE68357.1"/>
    </source>
</evidence>
<dbReference type="Proteomes" id="UP000054350">
    <property type="component" value="Unassembled WGS sequence"/>
</dbReference>
<dbReference type="OrthoDB" id="6506078at2759"/>
<dbReference type="Gene3D" id="3.30.740.10">
    <property type="entry name" value="Protein Inhibitor Of Neuronal Nitric Oxide Synthase"/>
    <property type="match status" value="1"/>
</dbReference>
<evidence type="ECO:0000256" key="10">
    <source>
        <dbReference type="ARBA" id="ARBA00057688"/>
    </source>
</evidence>
<dbReference type="OMA" id="KEPEGPC"/>
<dbReference type="STRING" id="578462.A0A0L0T0S6"/>
<keyword evidence="3 11" id="KW-0963">Cytoplasm</keyword>
<dbReference type="PANTHER" id="PTHR11886">
    <property type="entry name" value="DYNEIN LIGHT CHAIN"/>
    <property type="match status" value="1"/>
</dbReference>
<dbReference type="SUPFAM" id="SSF54648">
    <property type="entry name" value="DLC"/>
    <property type="match status" value="1"/>
</dbReference>
<keyword evidence="8 11" id="KW-0206">Cytoskeleton</keyword>
<reference evidence="14" key="2">
    <citation type="submission" date="2009-11" db="EMBL/GenBank/DDBJ databases">
        <title>The Genome Sequence of Allomyces macrogynus strain ATCC 38327.</title>
        <authorList>
            <consortium name="The Broad Institute Genome Sequencing Platform"/>
            <person name="Russ C."/>
            <person name="Cuomo C."/>
            <person name="Shea T."/>
            <person name="Young S.K."/>
            <person name="Zeng Q."/>
            <person name="Koehrsen M."/>
            <person name="Haas B."/>
            <person name="Borodovsky M."/>
            <person name="Guigo R."/>
            <person name="Alvarado L."/>
            <person name="Berlin A."/>
            <person name="Borenstein D."/>
            <person name="Chen Z."/>
            <person name="Engels R."/>
            <person name="Freedman E."/>
            <person name="Gellesch M."/>
            <person name="Goldberg J."/>
            <person name="Griggs A."/>
            <person name="Gujja S."/>
            <person name="Heiman D."/>
            <person name="Hepburn T."/>
            <person name="Howarth C."/>
            <person name="Jen D."/>
            <person name="Larson L."/>
            <person name="Lewis B."/>
            <person name="Mehta T."/>
            <person name="Park D."/>
            <person name="Pearson M."/>
            <person name="Roberts A."/>
            <person name="Saif S."/>
            <person name="Shenoy N."/>
            <person name="Sisk P."/>
            <person name="Stolte C."/>
            <person name="Sykes S."/>
            <person name="Walk T."/>
            <person name="White J."/>
            <person name="Yandava C."/>
            <person name="Burger G."/>
            <person name="Gray M.W."/>
            <person name="Holland P.W.H."/>
            <person name="King N."/>
            <person name="Lang F.B.F."/>
            <person name="Roger A.J."/>
            <person name="Ruiz-Trillo I."/>
            <person name="Lander E."/>
            <person name="Nusbaum C."/>
        </authorList>
    </citation>
    <scope>NUCLEOTIDE SEQUENCE [LARGE SCALE GENOMIC DNA]</scope>
    <source>
        <strain evidence="14">ATCC 38327</strain>
    </source>
</reference>
<comment type="subcellular location">
    <subcellularLocation>
        <location evidence="1">Cytoplasm</location>
        <location evidence="1">Cytoskeleton</location>
        <location evidence="1">Cilium axoneme</location>
    </subcellularLocation>
</comment>
<evidence type="ECO:0000256" key="8">
    <source>
        <dbReference type="ARBA" id="ARBA00023212"/>
    </source>
</evidence>
<dbReference type="EMBL" id="GG745356">
    <property type="protein sequence ID" value="KNE68357.1"/>
    <property type="molecule type" value="Genomic_DNA"/>
</dbReference>
<comment type="function">
    <text evidence="11">Acts as one of several non-catalytic accessory components of the cytoplasmic dynein complex that are thought to be involved in linking dynein to cargos and to adapter proteins that regulate dynein function. Cytoplasmic dynein acts as a motor for the intracellular retrograde motility of vesicles and organelles along microtubules. May play a role in changing or maintaining the spatial distribution of cytoskeletal structures.</text>
</comment>
<keyword evidence="7 11" id="KW-0505">Motor protein</keyword>
<dbReference type="eggNOG" id="KOG3430">
    <property type="taxonomic scope" value="Eukaryota"/>
</dbReference>
<dbReference type="PANTHER" id="PTHR11886:SF2">
    <property type="entry name" value="DYNEIN AXONEMAL LIGHT CHAIN 4"/>
    <property type="match status" value="1"/>
</dbReference>
<protein>
    <recommendedName>
        <fullName evidence="11">Dynein light chain</fullName>
    </recommendedName>
</protein>
<keyword evidence="4 11" id="KW-0493">Microtubule</keyword>
<organism evidence="13 14">
    <name type="scientific">Allomyces macrogynus (strain ATCC 38327)</name>
    <name type="common">Allomyces javanicus var. macrogynus</name>
    <dbReference type="NCBI Taxonomy" id="578462"/>
    <lineage>
        <taxon>Eukaryota</taxon>
        <taxon>Fungi</taxon>
        <taxon>Fungi incertae sedis</taxon>
        <taxon>Blastocladiomycota</taxon>
        <taxon>Blastocladiomycetes</taxon>
        <taxon>Blastocladiales</taxon>
        <taxon>Blastocladiaceae</taxon>
        <taxon>Allomyces</taxon>
    </lineage>
</organism>
<sequence length="124" mass="13817">MAAVSDSNPNLADNKGASTDAAKGGDGKDDKDARKVFNYPLVKYTDMSEELRIETVDMVVTYLEKHPGNYEAAAKAIKEVMDKKCGTSWHVVVGEGFEFEVTYEMRNLLFMYFGTFGVLLWKAS</sequence>
<keyword evidence="5 11" id="KW-0243">Dynein</keyword>
<dbReference type="VEuPathDB" id="FungiDB:AMAG_13015"/>
<accession>A0A0L0T0S6</accession>
<evidence type="ECO:0000256" key="2">
    <source>
        <dbReference type="ARBA" id="ARBA00011655"/>
    </source>
</evidence>
<evidence type="ECO:0000256" key="11">
    <source>
        <dbReference type="RuleBase" id="RU365010"/>
    </source>
</evidence>
<dbReference type="CDD" id="cd21453">
    <property type="entry name" value="DLC-like_DNAL4"/>
    <property type="match status" value="1"/>
</dbReference>
<keyword evidence="6" id="KW-0969">Cilium</keyword>
<comment type="subunit">
    <text evidence="11">Cytoplasmic dynein consists of two catalytic heavy chains (HCs) and a number of non-catalytic subunits which present intermediate chains (ICs), light intermediate chains (LICs) and light chains (LCs).</text>
</comment>
<evidence type="ECO:0000313" key="14">
    <source>
        <dbReference type="Proteomes" id="UP000054350"/>
    </source>
</evidence>
<comment type="similarity">
    <text evidence="11">Belongs to the dynein light chain family.</text>
</comment>
<dbReference type="AlphaFoldDB" id="A0A0L0T0S6"/>
<dbReference type="FunFam" id="3.30.740.10:FF:000002">
    <property type="entry name" value="Dynein light chain"/>
    <property type="match status" value="1"/>
</dbReference>
<feature type="compositionally biased region" description="Basic and acidic residues" evidence="12">
    <location>
        <begin position="23"/>
        <end position="33"/>
    </location>
</feature>
<keyword evidence="11" id="KW-0813">Transport</keyword>
<evidence type="ECO:0000256" key="7">
    <source>
        <dbReference type="ARBA" id="ARBA00023175"/>
    </source>
</evidence>
<proteinExistence type="inferred from homology"/>
<keyword evidence="14" id="KW-1185">Reference proteome</keyword>
<comment type="function">
    <text evidence="10">Force generating protein of respiratory cilia. Produces force towards the minus ends of microtubules. Dynein has ATPase activity.</text>
</comment>
<dbReference type="GO" id="GO:0005874">
    <property type="term" value="C:microtubule"/>
    <property type="evidence" value="ECO:0007669"/>
    <property type="project" value="UniProtKB-KW"/>
</dbReference>
<reference evidence="13 14" key="1">
    <citation type="submission" date="2009-11" db="EMBL/GenBank/DDBJ databases">
        <title>Annotation of Allomyces macrogynus ATCC 38327.</title>
        <authorList>
            <consortium name="The Broad Institute Genome Sequencing Platform"/>
            <person name="Russ C."/>
            <person name="Cuomo C."/>
            <person name="Burger G."/>
            <person name="Gray M.W."/>
            <person name="Holland P.W.H."/>
            <person name="King N."/>
            <person name="Lang F.B.F."/>
            <person name="Roger A.J."/>
            <person name="Ruiz-Trillo I."/>
            <person name="Young S.K."/>
            <person name="Zeng Q."/>
            <person name="Gargeya S."/>
            <person name="Fitzgerald M."/>
            <person name="Haas B."/>
            <person name="Abouelleil A."/>
            <person name="Alvarado L."/>
            <person name="Arachchi H.M."/>
            <person name="Berlin A."/>
            <person name="Chapman S.B."/>
            <person name="Gearin G."/>
            <person name="Goldberg J."/>
            <person name="Griggs A."/>
            <person name="Gujja S."/>
            <person name="Hansen M."/>
            <person name="Heiman D."/>
            <person name="Howarth C."/>
            <person name="Larimer J."/>
            <person name="Lui A."/>
            <person name="MacDonald P.J.P."/>
            <person name="McCowen C."/>
            <person name="Montmayeur A."/>
            <person name="Murphy C."/>
            <person name="Neiman D."/>
            <person name="Pearson M."/>
            <person name="Priest M."/>
            <person name="Roberts A."/>
            <person name="Saif S."/>
            <person name="Shea T."/>
            <person name="Sisk P."/>
            <person name="Stolte C."/>
            <person name="Sykes S."/>
            <person name="Wortman J."/>
            <person name="Nusbaum C."/>
            <person name="Birren B."/>
        </authorList>
    </citation>
    <scope>NUCLEOTIDE SEQUENCE [LARGE SCALE GENOMIC DNA]</scope>
    <source>
        <strain evidence="13 14">ATCC 38327</strain>
    </source>
</reference>
<dbReference type="GO" id="GO:0005930">
    <property type="term" value="C:axoneme"/>
    <property type="evidence" value="ECO:0007669"/>
    <property type="project" value="UniProtKB-SubCell"/>
</dbReference>
<keyword evidence="9" id="KW-0966">Cell projection</keyword>
<evidence type="ECO:0000256" key="9">
    <source>
        <dbReference type="ARBA" id="ARBA00023273"/>
    </source>
</evidence>
<dbReference type="Pfam" id="PF01221">
    <property type="entry name" value="Dynein_light"/>
    <property type="match status" value="1"/>
</dbReference>
<feature type="region of interest" description="Disordered" evidence="12">
    <location>
        <begin position="1"/>
        <end position="33"/>
    </location>
</feature>
<dbReference type="InterPro" id="IPR001372">
    <property type="entry name" value="Dynein_light_chain_typ-1/2"/>
</dbReference>
<comment type="subunit">
    <text evidence="2">Consists of at least two heavy chains and a number of intermediate and light chains.</text>
</comment>
<gene>
    <name evidence="13" type="ORF">AMAG_13015</name>
</gene>
<dbReference type="SMART" id="SM01375">
    <property type="entry name" value="Dynein_light"/>
    <property type="match status" value="1"/>
</dbReference>
<dbReference type="GO" id="GO:0030286">
    <property type="term" value="C:dynein complex"/>
    <property type="evidence" value="ECO:0007669"/>
    <property type="project" value="UniProtKB-KW"/>
</dbReference>
<dbReference type="InterPro" id="IPR037177">
    <property type="entry name" value="DLC_sf"/>
</dbReference>
<evidence type="ECO:0000256" key="3">
    <source>
        <dbReference type="ARBA" id="ARBA00022490"/>
    </source>
</evidence>
<evidence type="ECO:0000256" key="6">
    <source>
        <dbReference type="ARBA" id="ARBA00023069"/>
    </source>
</evidence>
<dbReference type="GO" id="GO:0007017">
    <property type="term" value="P:microtubule-based process"/>
    <property type="evidence" value="ECO:0007669"/>
    <property type="project" value="InterPro"/>
</dbReference>
<evidence type="ECO:0000256" key="12">
    <source>
        <dbReference type="SAM" id="MobiDB-lite"/>
    </source>
</evidence>
<evidence type="ECO:0000256" key="4">
    <source>
        <dbReference type="ARBA" id="ARBA00022701"/>
    </source>
</evidence>
<evidence type="ECO:0000256" key="1">
    <source>
        <dbReference type="ARBA" id="ARBA00004430"/>
    </source>
</evidence>
<evidence type="ECO:0000256" key="5">
    <source>
        <dbReference type="ARBA" id="ARBA00023017"/>
    </source>
</evidence>
<feature type="compositionally biased region" description="Polar residues" evidence="12">
    <location>
        <begin position="1"/>
        <end position="11"/>
    </location>
</feature>
<name>A0A0L0T0S6_ALLM3</name>